<evidence type="ECO:0000256" key="2">
    <source>
        <dbReference type="ARBA" id="ARBA00022714"/>
    </source>
</evidence>
<comment type="similarity">
    <text evidence="1">Belongs to the complex I 24 kDa subunit family.</text>
</comment>
<dbReference type="PIRSF" id="PIRSF000216">
    <property type="entry name" value="NADH_DH_24kDa"/>
    <property type="match status" value="1"/>
</dbReference>
<dbReference type="NCBIfam" id="TIGR01958">
    <property type="entry name" value="nuoE_fam"/>
    <property type="match status" value="1"/>
</dbReference>
<dbReference type="InterPro" id="IPR002023">
    <property type="entry name" value="NuoE-like"/>
</dbReference>
<keyword evidence="3 8" id="KW-0479">Metal-binding</keyword>
<dbReference type="PROSITE" id="PS01099">
    <property type="entry name" value="COMPLEX1_24K"/>
    <property type="match status" value="1"/>
</dbReference>
<keyword evidence="5 8" id="KW-0411">Iron-sulfur</keyword>
<feature type="binding site" evidence="8">
    <location>
        <position position="93"/>
    </location>
    <ligand>
        <name>[2Fe-2S] cluster</name>
        <dbReference type="ChEBI" id="CHEBI:190135"/>
    </ligand>
</feature>
<keyword evidence="4 8" id="KW-0408">Iron</keyword>
<dbReference type="EMBL" id="FPKR01000011">
    <property type="protein sequence ID" value="SFZ78236.1"/>
    <property type="molecule type" value="Genomic_DNA"/>
</dbReference>
<sequence length="163" mass="17761">MSDLNAGLSPESLAQIDREVAKYPADQKRSAVMSALRIAQVEKRWLSSDTIKFVADYLGIAPMAAHEVATFYNMYDRSPVGKYKLTVCTNLPCALSGGADAGEYLQKKLGIGYNETTADGKFTLKEGECMGACGYAPVMLVNNHTMCNHMTPDAIDRKLAELN</sequence>
<dbReference type="Gene3D" id="3.40.30.10">
    <property type="entry name" value="Glutaredoxin"/>
    <property type="match status" value="1"/>
</dbReference>
<dbReference type="PANTHER" id="PTHR10371:SF3">
    <property type="entry name" value="NADH DEHYDROGENASE [UBIQUINONE] FLAVOPROTEIN 2, MITOCHONDRIAL"/>
    <property type="match status" value="1"/>
</dbReference>
<evidence type="ECO:0000256" key="1">
    <source>
        <dbReference type="ARBA" id="ARBA00010643"/>
    </source>
</evidence>
<evidence type="ECO:0000256" key="6">
    <source>
        <dbReference type="ARBA" id="ARBA00034078"/>
    </source>
</evidence>
<evidence type="ECO:0000313" key="9">
    <source>
        <dbReference type="EMBL" id="SFZ78236.1"/>
    </source>
</evidence>
<dbReference type="GO" id="GO:0003954">
    <property type="term" value="F:NADH dehydrogenase activity"/>
    <property type="evidence" value="ECO:0007669"/>
    <property type="project" value="TreeGrafter"/>
</dbReference>
<evidence type="ECO:0000256" key="8">
    <source>
        <dbReference type="PIRSR" id="PIRSR000216-1"/>
    </source>
</evidence>
<dbReference type="Gene3D" id="1.10.10.1590">
    <property type="entry name" value="NADH-quinone oxidoreductase subunit E"/>
    <property type="match status" value="1"/>
</dbReference>
<name>A0A1K2HN54_9NEIS</name>
<dbReference type="InterPro" id="IPR036249">
    <property type="entry name" value="Thioredoxin-like_sf"/>
</dbReference>
<proteinExistence type="inferred from homology"/>
<comment type="catalytic activity">
    <reaction evidence="7">
        <text>a quinone + NADH + 5 H(+)(in) = a quinol + NAD(+) + 4 H(+)(out)</text>
        <dbReference type="Rhea" id="RHEA:57888"/>
        <dbReference type="ChEBI" id="CHEBI:15378"/>
        <dbReference type="ChEBI" id="CHEBI:24646"/>
        <dbReference type="ChEBI" id="CHEBI:57540"/>
        <dbReference type="ChEBI" id="CHEBI:57945"/>
        <dbReference type="ChEBI" id="CHEBI:132124"/>
    </reaction>
</comment>
<evidence type="ECO:0000313" key="10">
    <source>
        <dbReference type="Proteomes" id="UP000186513"/>
    </source>
</evidence>
<dbReference type="GO" id="GO:0046872">
    <property type="term" value="F:metal ion binding"/>
    <property type="evidence" value="ECO:0007669"/>
    <property type="project" value="UniProtKB-KW"/>
</dbReference>
<dbReference type="Pfam" id="PF01257">
    <property type="entry name" value="2Fe-2S_thioredx"/>
    <property type="match status" value="1"/>
</dbReference>
<evidence type="ECO:0000256" key="5">
    <source>
        <dbReference type="ARBA" id="ARBA00023014"/>
    </source>
</evidence>
<dbReference type="InterPro" id="IPR042128">
    <property type="entry name" value="NuoE_dom"/>
</dbReference>
<dbReference type="SUPFAM" id="SSF52833">
    <property type="entry name" value="Thioredoxin-like"/>
    <property type="match status" value="1"/>
</dbReference>
<dbReference type="CDD" id="cd03064">
    <property type="entry name" value="TRX_Fd_NuoE"/>
    <property type="match status" value="1"/>
</dbReference>
<dbReference type="PANTHER" id="PTHR10371">
    <property type="entry name" value="NADH DEHYDROGENASE UBIQUINONE FLAVOPROTEIN 2, MITOCHONDRIAL"/>
    <property type="match status" value="1"/>
</dbReference>
<dbReference type="AlphaFoldDB" id="A0A1K2HN54"/>
<dbReference type="InterPro" id="IPR041921">
    <property type="entry name" value="NuoE_N"/>
</dbReference>
<dbReference type="GO" id="GO:0051537">
    <property type="term" value="F:2 iron, 2 sulfur cluster binding"/>
    <property type="evidence" value="ECO:0007669"/>
    <property type="project" value="UniProtKB-KW"/>
</dbReference>
<keyword evidence="10" id="KW-1185">Reference proteome</keyword>
<feature type="binding site" evidence="8">
    <location>
        <position position="129"/>
    </location>
    <ligand>
        <name>[2Fe-2S] cluster</name>
        <dbReference type="ChEBI" id="CHEBI:190135"/>
    </ligand>
</feature>
<protein>
    <submittedName>
        <fullName evidence="9">NADH-quinone oxidoreductase subunit E</fullName>
    </submittedName>
</protein>
<reference evidence="9 10" key="1">
    <citation type="submission" date="2016-11" db="EMBL/GenBank/DDBJ databases">
        <authorList>
            <person name="Jaros S."/>
            <person name="Januszkiewicz K."/>
            <person name="Wedrychowicz H."/>
        </authorList>
    </citation>
    <scope>NUCLEOTIDE SEQUENCE [LARGE SCALE GENOMIC DNA]</scope>
    <source>
        <strain evidence="9 10">DSM 18899</strain>
    </source>
</reference>
<dbReference type="Proteomes" id="UP000186513">
    <property type="component" value="Unassembled WGS sequence"/>
</dbReference>
<comment type="cofactor">
    <cofactor evidence="6">
        <name>[2Fe-2S] cluster</name>
        <dbReference type="ChEBI" id="CHEBI:190135"/>
    </cofactor>
</comment>
<evidence type="ECO:0000256" key="3">
    <source>
        <dbReference type="ARBA" id="ARBA00022723"/>
    </source>
</evidence>
<keyword evidence="2 8" id="KW-0001">2Fe-2S</keyword>
<evidence type="ECO:0000256" key="7">
    <source>
        <dbReference type="ARBA" id="ARBA00047712"/>
    </source>
</evidence>
<gene>
    <name evidence="9" type="ORF">SAMN02745887_02869</name>
</gene>
<dbReference type="NCBIfam" id="NF005723">
    <property type="entry name" value="PRK07539.1-3"/>
    <property type="match status" value="1"/>
</dbReference>
<dbReference type="FunFam" id="1.10.10.1590:FF:000001">
    <property type="entry name" value="NADH-quinone oxidoreductase subunit E"/>
    <property type="match status" value="1"/>
</dbReference>
<comment type="cofactor">
    <cofactor evidence="8">
        <name>[2Fe-2S] cluster</name>
        <dbReference type="ChEBI" id="CHEBI:190135"/>
    </cofactor>
    <text evidence="8">Binds 1 [2Fe-2S] cluster.</text>
</comment>
<organism evidence="9 10">
    <name type="scientific">Chitinimonas taiwanensis DSM 18899</name>
    <dbReference type="NCBI Taxonomy" id="1121279"/>
    <lineage>
        <taxon>Bacteria</taxon>
        <taxon>Pseudomonadati</taxon>
        <taxon>Pseudomonadota</taxon>
        <taxon>Betaproteobacteria</taxon>
        <taxon>Neisseriales</taxon>
        <taxon>Chitinibacteraceae</taxon>
        <taxon>Chitinimonas</taxon>
    </lineage>
</organism>
<dbReference type="STRING" id="1121279.SAMN02745887_02869"/>
<evidence type="ECO:0000256" key="4">
    <source>
        <dbReference type="ARBA" id="ARBA00023004"/>
    </source>
</evidence>
<feature type="binding site" evidence="8">
    <location>
        <position position="133"/>
    </location>
    <ligand>
        <name>[2Fe-2S] cluster</name>
        <dbReference type="ChEBI" id="CHEBI:190135"/>
    </ligand>
</feature>
<accession>A0A1K2HN54</accession>
<feature type="binding site" evidence="8">
    <location>
        <position position="88"/>
    </location>
    <ligand>
        <name>[2Fe-2S] cluster</name>
        <dbReference type="ChEBI" id="CHEBI:190135"/>
    </ligand>
</feature>